<dbReference type="KEGG" id="tva:4773267"/>
<organism evidence="1 2">
    <name type="scientific">Trichomonas vaginalis (strain ATCC PRA-98 / G3)</name>
    <dbReference type="NCBI Taxonomy" id="412133"/>
    <lineage>
        <taxon>Eukaryota</taxon>
        <taxon>Metamonada</taxon>
        <taxon>Parabasalia</taxon>
        <taxon>Trichomonadida</taxon>
        <taxon>Trichomonadidae</taxon>
        <taxon>Trichomonas</taxon>
    </lineage>
</organism>
<reference evidence="1" key="1">
    <citation type="submission" date="2006-10" db="EMBL/GenBank/DDBJ databases">
        <authorList>
            <person name="Amadeo P."/>
            <person name="Zhao Q."/>
            <person name="Wortman J."/>
            <person name="Fraser-Liggett C."/>
            <person name="Carlton J."/>
        </authorList>
    </citation>
    <scope>NUCLEOTIDE SEQUENCE</scope>
    <source>
        <strain evidence="1">G3</strain>
    </source>
</reference>
<evidence type="ECO:0000313" key="2">
    <source>
        <dbReference type="Proteomes" id="UP000001542"/>
    </source>
</evidence>
<dbReference type="InterPro" id="IPR026906">
    <property type="entry name" value="LRR_5"/>
</dbReference>
<accession>A2DWC5</accession>
<keyword evidence="2" id="KW-1185">Reference proteome</keyword>
<dbReference type="RefSeq" id="XP_001327488.1">
    <property type="nucleotide sequence ID" value="XM_001327453.1"/>
</dbReference>
<dbReference type="InterPro" id="IPR032675">
    <property type="entry name" value="LRR_dom_sf"/>
</dbReference>
<dbReference type="Proteomes" id="UP000001542">
    <property type="component" value="Unassembled WGS sequence"/>
</dbReference>
<protein>
    <submittedName>
        <fullName evidence="1">Leucine Rich Repeat domain protein, putative</fullName>
    </submittedName>
</protein>
<reference evidence="1" key="2">
    <citation type="journal article" date="2007" name="Science">
        <title>Draft genome sequence of the sexually transmitted pathogen Trichomonas vaginalis.</title>
        <authorList>
            <person name="Carlton J.M."/>
            <person name="Hirt R.P."/>
            <person name="Silva J.C."/>
            <person name="Delcher A.L."/>
            <person name="Schatz M."/>
            <person name="Zhao Q."/>
            <person name="Wortman J.R."/>
            <person name="Bidwell S.L."/>
            <person name="Alsmark U.C.M."/>
            <person name="Besteiro S."/>
            <person name="Sicheritz-Ponten T."/>
            <person name="Noel C.J."/>
            <person name="Dacks J.B."/>
            <person name="Foster P.G."/>
            <person name="Simillion C."/>
            <person name="Van de Peer Y."/>
            <person name="Miranda-Saavedra D."/>
            <person name="Barton G.J."/>
            <person name="Westrop G.D."/>
            <person name="Mueller S."/>
            <person name="Dessi D."/>
            <person name="Fiori P.L."/>
            <person name="Ren Q."/>
            <person name="Paulsen I."/>
            <person name="Zhang H."/>
            <person name="Bastida-Corcuera F.D."/>
            <person name="Simoes-Barbosa A."/>
            <person name="Brown M.T."/>
            <person name="Hayes R.D."/>
            <person name="Mukherjee M."/>
            <person name="Okumura C.Y."/>
            <person name="Schneider R."/>
            <person name="Smith A.J."/>
            <person name="Vanacova S."/>
            <person name="Villalvazo M."/>
            <person name="Haas B.J."/>
            <person name="Pertea M."/>
            <person name="Feldblyum T.V."/>
            <person name="Utterback T.R."/>
            <person name="Shu C.L."/>
            <person name="Osoegawa K."/>
            <person name="de Jong P.J."/>
            <person name="Hrdy I."/>
            <person name="Horvathova L."/>
            <person name="Zubacova Z."/>
            <person name="Dolezal P."/>
            <person name="Malik S.B."/>
            <person name="Logsdon J.M. Jr."/>
            <person name="Henze K."/>
            <person name="Gupta A."/>
            <person name="Wang C.C."/>
            <person name="Dunne R.L."/>
            <person name="Upcroft J.A."/>
            <person name="Upcroft P."/>
            <person name="White O."/>
            <person name="Salzberg S.L."/>
            <person name="Tang P."/>
            <person name="Chiu C.-H."/>
            <person name="Lee Y.-S."/>
            <person name="Embley T.M."/>
            <person name="Coombs G.H."/>
            <person name="Mottram J.C."/>
            <person name="Tachezy J."/>
            <person name="Fraser-Liggett C.M."/>
            <person name="Johnson P.J."/>
        </authorList>
    </citation>
    <scope>NUCLEOTIDE SEQUENCE [LARGE SCALE GENOMIC DNA]</scope>
    <source>
        <strain evidence="1">G3</strain>
    </source>
</reference>
<sequence length="102" mass="11305">MFAHCVKLTNSVFENIGIITEIQANAFSGCSDLNLNWYSFYSIKIIGDNAFSGNNVIADLLFSPTLEEIGNAAFQNVYALRTVRLPPKMTKIGQIKNLALFL</sequence>
<dbReference type="VEuPathDB" id="TrichDB:TVAG_394080"/>
<dbReference type="Gene3D" id="3.80.10.10">
    <property type="entry name" value="Ribonuclease Inhibitor"/>
    <property type="match status" value="1"/>
</dbReference>
<proteinExistence type="predicted"/>
<name>A2DWC5_TRIV3</name>
<evidence type="ECO:0000313" key="1">
    <source>
        <dbReference type="EMBL" id="EAY15265.1"/>
    </source>
</evidence>
<dbReference type="EMBL" id="DS113258">
    <property type="protein sequence ID" value="EAY15265.1"/>
    <property type="molecule type" value="Genomic_DNA"/>
</dbReference>
<gene>
    <name evidence="1" type="ORF">TVAG_394080</name>
</gene>
<dbReference type="InParanoid" id="A2DWC5"/>
<dbReference type="Pfam" id="PF13306">
    <property type="entry name" value="LRR_5"/>
    <property type="match status" value="1"/>
</dbReference>
<dbReference type="AlphaFoldDB" id="A2DWC5"/>
<dbReference type="SMR" id="A2DWC5"/>
<dbReference type="VEuPathDB" id="TrichDB:TVAGG3_0279120"/>